<geneLocation type="plasmid" evidence="1 2">
    <name>pSfHH103e</name>
</geneLocation>
<keyword evidence="1" id="KW-0614">Plasmid</keyword>
<protein>
    <submittedName>
        <fullName evidence="1">Uncharacterized protein</fullName>
    </submittedName>
</protein>
<reference evidence="1 2" key="1">
    <citation type="journal article" date="2012" name="J. Bacteriol.">
        <title>Genome sequence of the soybean symbiont Sinorhizobium fredii HH103.</title>
        <authorList>
            <person name="Weidner S."/>
            <person name="Becker A."/>
            <person name="Bonilla I."/>
            <person name="Jaenicke S."/>
            <person name="Lloret J."/>
            <person name="Margaret I."/>
            <person name="Puhler A."/>
            <person name="Ruiz-Sainz J.E."/>
            <person name="Schneiker-Bekel S."/>
            <person name="Szczepanowski R."/>
            <person name="Vinardell J.M."/>
            <person name="Zehner S."/>
            <person name="Gottfert M."/>
        </authorList>
    </citation>
    <scope>NUCLEOTIDE SEQUENCE [LARGE SCALE GENOMIC DNA]</scope>
    <source>
        <strain evidence="1 2">HH103</strain>
        <plasmid evidence="2">pSfHH103e</plasmid>
    </source>
</reference>
<dbReference type="Proteomes" id="UP000007735">
    <property type="component" value="Plasmid pSfHH103e"/>
</dbReference>
<dbReference type="AlphaFoldDB" id="G9AJI7"/>
<evidence type="ECO:0000313" key="2">
    <source>
        <dbReference type="Proteomes" id="UP000007735"/>
    </source>
</evidence>
<dbReference type="HOGENOM" id="CLU_3275645_0_0_5"/>
<gene>
    <name evidence="1" type="ordered locus">SFHH103_06761</name>
</gene>
<sequence>MAAVSSILAWNKKMDLGYAEASPPILIPVLVTGIQPAQVLG</sequence>
<evidence type="ECO:0000313" key="1">
    <source>
        <dbReference type="EMBL" id="CCF01219.1"/>
    </source>
</evidence>
<dbReference type="EMBL" id="HE616899">
    <property type="protein sequence ID" value="CCF01219.1"/>
    <property type="molecule type" value="Genomic_DNA"/>
</dbReference>
<proteinExistence type="predicted"/>
<dbReference type="KEGG" id="sfh:SFHH103_06761"/>
<organism evidence="1 2">
    <name type="scientific">Sinorhizobium fredii (strain HH103)</name>
    <dbReference type="NCBI Taxonomy" id="1117943"/>
    <lineage>
        <taxon>Bacteria</taxon>
        <taxon>Pseudomonadati</taxon>
        <taxon>Pseudomonadota</taxon>
        <taxon>Alphaproteobacteria</taxon>
        <taxon>Hyphomicrobiales</taxon>
        <taxon>Rhizobiaceae</taxon>
        <taxon>Sinorhizobium/Ensifer group</taxon>
        <taxon>Sinorhizobium</taxon>
    </lineage>
</organism>
<name>G9AJI7_SINF1</name>
<accession>G9AJI7</accession>
<dbReference type="PATRIC" id="fig|380.5.peg.6303"/>